<dbReference type="AlphaFoldDB" id="A0A158JRA3"/>
<reference evidence="1" key="1">
    <citation type="submission" date="2016-01" db="EMBL/GenBank/DDBJ databases">
        <authorList>
            <person name="Peeters C."/>
        </authorList>
    </citation>
    <scope>NUCLEOTIDE SEQUENCE [LARGE SCALE GENOMIC DNA]</scope>
    <source>
        <strain evidence="1">LMG 22934</strain>
    </source>
</reference>
<organism evidence="1 2">
    <name type="scientific">Caballeronia humi</name>
    <dbReference type="NCBI Taxonomy" id="326474"/>
    <lineage>
        <taxon>Bacteria</taxon>
        <taxon>Pseudomonadati</taxon>
        <taxon>Pseudomonadota</taxon>
        <taxon>Betaproteobacteria</taxon>
        <taxon>Burkholderiales</taxon>
        <taxon>Burkholderiaceae</taxon>
        <taxon>Caballeronia</taxon>
    </lineage>
</organism>
<accession>A0A158JRA3</accession>
<comment type="caution">
    <text evidence="1">The sequence shown here is derived from an EMBL/GenBank/DDBJ whole genome shotgun (WGS) entry which is preliminary data.</text>
</comment>
<dbReference type="AntiFam" id="ANF00169">
    <property type="entry name" value="Shadow ORF (opposite dgdR)"/>
</dbReference>
<evidence type="ECO:0000313" key="1">
    <source>
        <dbReference type="EMBL" id="SAL71347.1"/>
    </source>
</evidence>
<evidence type="ECO:0000313" key="2">
    <source>
        <dbReference type="Proteomes" id="UP000054977"/>
    </source>
</evidence>
<proteinExistence type="predicted"/>
<dbReference type="EMBL" id="FCNW02000263">
    <property type="protein sequence ID" value="SAL71347.1"/>
    <property type="molecule type" value="Genomic_DNA"/>
</dbReference>
<protein>
    <submittedName>
        <fullName evidence="1">Uncharacterized protein</fullName>
    </submittedName>
</protein>
<keyword evidence="2" id="KW-1185">Reference proteome</keyword>
<gene>
    <name evidence="1" type="ORF">AWB65_06962</name>
</gene>
<name>A0A158JRA3_9BURK</name>
<dbReference type="Proteomes" id="UP000054977">
    <property type="component" value="Unassembled WGS sequence"/>
</dbReference>
<sequence length="76" mass="8527">MGQQLFRPRIKIFAQGSELHRAPGAVEQIAAQMLLELRELHADRGGRNEQCLGGLRRAACFDDRAKVANLSQVHKF</sequence>